<protein>
    <submittedName>
        <fullName evidence="2">Uncharacterized protein</fullName>
    </submittedName>
</protein>
<dbReference type="AlphaFoldDB" id="A0A644WSI8"/>
<feature type="transmembrane region" description="Helical" evidence="1">
    <location>
        <begin position="85"/>
        <end position="103"/>
    </location>
</feature>
<comment type="caution">
    <text evidence="2">The sequence shown here is derived from an EMBL/GenBank/DDBJ whole genome shotgun (WGS) entry which is preliminary data.</text>
</comment>
<feature type="transmembrane region" description="Helical" evidence="1">
    <location>
        <begin position="7"/>
        <end position="26"/>
    </location>
</feature>
<evidence type="ECO:0000256" key="1">
    <source>
        <dbReference type="SAM" id="Phobius"/>
    </source>
</evidence>
<sequence>MHKSKETIYQISGIVILISAVLYLFAPLVAPWIMAVSVLIFSGVTALSPYPGKSVRGKRLFNFQVIACVLMIVGTYLMFRKNNLWALSMMIGAVFLLYSGVMISRELHKERSMGGNE</sequence>
<feature type="transmembrane region" description="Helical" evidence="1">
    <location>
        <begin position="60"/>
        <end position="79"/>
    </location>
</feature>
<keyword evidence="1" id="KW-0812">Transmembrane</keyword>
<evidence type="ECO:0000313" key="2">
    <source>
        <dbReference type="EMBL" id="MPM05204.1"/>
    </source>
</evidence>
<name>A0A644WSI8_9ZZZZ</name>
<keyword evidence="1" id="KW-0472">Membrane</keyword>
<keyword evidence="1" id="KW-1133">Transmembrane helix</keyword>
<accession>A0A644WSI8</accession>
<reference evidence="2" key="1">
    <citation type="submission" date="2019-08" db="EMBL/GenBank/DDBJ databases">
        <authorList>
            <person name="Kucharzyk K."/>
            <person name="Murdoch R.W."/>
            <person name="Higgins S."/>
            <person name="Loffler F."/>
        </authorList>
    </citation>
    <scope>NUCLEOTIDE SEQUENCE</scope>
</reference>
<gene>
    <name evidence="2" type="ORF">SDC9_51492</name>
</gene>
<proteinExistence type="predicted"/>
<dbReference type="EMBL" id="VSSQ01001110">
    <property type="protein sequence ID" value="MPM05204.1"/>
    <property type="molecule type" value="Genomic_DNA"/>
</dbReference>
<organism evidence="2">
    <name type="scientific">bioreactor metagenome</name>
    <dbReference type="NCBI Taxonomy" id="1076179"/>
    <lineage>
        <taxon>unclassified sequences</taxon>
        <taxon>metagenomes</taxon>
        <taxon>ecological metagenomes</taxon>
    </lineage>
</organism>